<organism evidence="1 2">
    <name type="scientific">Peronosclerospora sorghi</name>
    <dbReference type="NCBI Taxonomy" id="230839"/>
    <lineage>
        <taxon>Eukaryota</taxon>
        <taxon>Sar</taxon>
        <taxon>Stramenopiles</taxon>
        <taxon>Oomycota</taxon>
        <taxon>Peronosporomycetes</taxon>
        <taxon>Peronosporales</taxon>
        <taxon>Peronosporaceae</taxon>
        <taxon>Peronosclerospora</taxon>
    </lineage>
</organism>
<dbReference type="EMBL" id="CM047582">
    <property type="protein sequence ID" value="KAI9915684.1"/>
    <property type="molecule type" value="Genomic_DNA"/>
</dbReference>
<comment type="caution">
    <text evidence="1">The sequence shown here is derived from an EMBL/GenBank/DDBJ whole genome shotgun (WGS) entry which is preliminary data.</text>
</comment>
<dbReference type="Proteomes" id="UP001163321">
    <property type="component" value="Chromosome 3"/>
</dbReference>
<reference evidence="1 2" key="1">
    <citation type="journal article" date="2022" name="bioRxiv">
        <title>The genome of the oomycete Peronosclerospora sorghi, a cosmopolitan pathogen of maize and sorghum, is inflated with dispersed pseudogenes.</title>
        <authorList>
            <person name="Fletcher K."/>
            <person name="Martin F."/>
            <person name="Isakeit T."/>
            <person name="Cavanaugh K."/>
            <person name="Magill C."/>
            <person name="Michelmore R."/>
        </authorList>
    </citation>
    <scope>NUCLEOTIDE SEQUENCE [LARGE SCALE GENOMIC DNA]</scope>
    <source>
        <strain evidence="1">P6</strain>
    </source>
</reference>
<gene>
    <name evidence="1" type="ORF">PsorP6_007791</name>
</gene>
<protein>
    <submittedName>
        <fullName evidence="1">Uncharacterized protein</fullName>
    </submittedName>
</protein>
<accession>A0ACC0WA90</accession>
<proteinExistence type="predicted"/>
<evidence type="ECO:0000313" key="1">
    <source>
        <dbReference type="EMBL" id="KAI9915684.1"/>
    </source>
</evidence>
<sequence length="125" mass="14421">MWGNVSARFPGGEGAVPYRGTWALGLGKKSGRLREQTLQERAKKLAKAKHVNLTIDEEEVEVKDSRGLKKILEWIDSKFKGRKNLRKPMQGRRRWTFALFHLNKHLSKLRFVTLGMLHADIRADI</sequence>
<evidence type="ECO:0000313" key="2">
    <source>
        <dbReference type="Proteomes" id="UP001163321"/>
    </source>
</evidence>
<keyword evidence="2" id="KW-1185">Reference proteome</keyword>
<name>A0ACC0WA90_9STRA</name>